<dbReference type="OrthoDB" id="137833at2157"/>
<evidence type="ECO:0000313" key="2">
    <source>
        <dbReference type="EMBL" id="AYK13844.1"/>
    </source>
</evidence>
<dbReference type="KEGG" id="mfz:AOB57_000220"/>
<feature type="coiled-coil region" evidence="1">
    <location>
        <begin position="168"/>
        <end position="215"/>
    </location>
</feature>
<evidence type="ECO:0000313" key="3">
    <source>
        <dbReference type="Proteomes" id="UP000053087"/>
    </source>
</evidence>
<keyword evidence="3" id="KW-1185">Reference proteome</keyword>
<sequence>MPVPIEFYGVWQLVDQNNIHNQCLSKDPKERIHALEQLENLFSFMPDKQQAWDDLHRLTSDEDIDVRSSAALALGSAFSHVPDKQQAWDYLHRLTSDEDRSVRSSSNYSLARVSIFMASQAETDEDYKRELENAIEFFEIASKEAKYYNPAQFCLLFYRSFYTVIFKKQEAREEVNRYLEEAKSAIKGSESKELLSEAVQNLAEALKEVHNLENLDLKAKKVELYFYRKYCDSVSEIMRYTDEKAPFATEVLRKRLPILDRHLKKLLEEIQEKAKKACQESQGTATKEIACAVNKEVQKWEISSHEEMSWCVNNLVTVLKSKIPHNTENKEILDMIEYMKFEKDLTKQYRTLSTVIGLIPTVNVVAVDPIVENINEIGQNIEAKLDNLSQEMNDISISLSPRIKQEIKISSGIEIAGTGGKLITTIPLQEISYAELKEDLQRIKGKNISKLSELPKRLANKIKGYLLLKDREDIIEQLT</sequence>
<evidence type="ECO:0000256" key="1">
    <source>
        <dbReference type="SAM" id="Coils"/>
    </source>
</evidence>
<dbReference type="Pfam" id="PF13646">
    <property type="entry name" value="HEAT_2"/>
    <property type="match status" value="1"/>
</dbReference>
<proteinExistence type="predicted"/>
<keyword evidence="1" id="KW-0175">Coiled coil</keyword>
<dbReference type="EMBL" id="CP032683">
    <property type="protein sequence ID" value="AYK13844.1"/>
    <property type="molecule type" value="Genomic_DNA"/>
</dbReference>
<gene>
    <name evidence="2" type="ORF">AOB57_000220</name>
</gene>
<dbReference type="Proteomes" id="UP000053087">
    <property type="component" value="Chromosome"/>
</dbReference>
<dbReference type="AlphaFoldDB" id="A0A660HNK3"/>
<dbReference type="SUPFAM" id="SSF48371">
    <property type="entry name" value="ARM repeat"/>
    <property type="match status" value="1"/>
</dbReference>
<dbReference type="InterPro" id="IPR011989">
    <property type="entry name" value="ARM-like"/>
</dbReference>
<dbReference type="Gene3D" id="1.25.10.10">
    <property type="entry name" value="Leucine-rich Repeat Variant"/>
    <property type="match status" value="1"/>
</dbReference>
<name>A0A660HNK3_9EURY</name>
<reference evidence="2 3" key="1">
    <citation type="journal article" date="2016" name="Int. J. Syst. Evol. Microbiol.">
        <title>Methanosarcina flavescens sp. nov., a methanogenic archaeon isolated from a full-scale anaerobic digester.</title>
        <authorList>
            <person name="Kern T."/>
            <person name="Fischer M.A."/>
            <person name="Deppenmeier U."/>
            <person name="Schmitz R.A."/>
            <person name="Rother M."/>
        </authorList>
    </citation>
    <scope>NUCLEOTIDE SEQUENCE [LARGE SCALE GENOMIC DNA]</scope>
    <source>
        <strain evidence="2 3">E03.2</strain>
    </source>
</reference>
<accession>A0A660HNK3</accession>
<organism evidence="2 3">
    <name type="scientific">Methanosarcina flavescens</name>
    <dbReference type="NCBI Taxonomy" id="1715806"/>
    <lineage>
        <taxon>Archaea</taxon>
        <taxon>Methanobacteriati</taxon>
        <taxon>Methanobacteriota</taxon>
        <taxon>Stenosarchaea group</taxon>
        <taxon>Methanomicrobia</taxon>
        <taxon>Methanosarcinales</taxon>
        <taxon>Methanosarcinaceae</taxon>
        <taxon>Methanosarcina</taxon>
    </lineage>
</organism>
<dbReference type="InterPro" id="IPR016024">
    <property type="entry name" value="ARM-type_fold"/>
</dbReference>
<protein>
    <submittedName>
        <fullName evidence="2">HEAT repeat domain-containing protein</fullName>
    </submittedName>
</protein>